<dbReference type="InterPro" id="IPR015421">
    <property type="entry name" value="PyrdxlP-dep_Trfase_major"/>
</dbReference>
<feature type="binding site" evidence="9">
    <location>
        <begin position="333"/>
        <end position="334"/>
    </location>
    <ligand>
        <name>pyridoxal 5'-phosphate</name>
        <dbReference type="ChEBI" id="CHEBI:597326"/>
    </ligand>
</feature>
<evidence type="ECO:0000256" key="8">
    <source>
        <dbReference type="ARBA" id="ARBA00048449"/>
    </source>
</evidence>
<dbReference type="PANTHER" id="PTHR42684:SF17">
    <property type="entry name" value="ADENOSYLMETHIONINE-8-AMINO-7-OXONONANOATE AMINOTRANSFERASE"/>
    <property type="match status" value="1"/>
</dbReference>
<feature type="binding site" evidence="9">
    <location>
        <begin position="144"/>
        <end position="145"/>
    </location>
    <ligand>
        <name>pyridoxal 5'-phosphate</name>
        <dbReference type="ChEBI" id="CHEBI:597326"/>
    </ligand>
</feature>
<keyword evidence="4 9" id="KW-0808">Transferase</keyword>
<organism evidence="11 12">
    <name type="scientific">Paracoccus pacificus</name>
    <dbReference type="NCBI Taxonomy" id="1463598"/>
    <lineage>
        <taxon>Bacteria</taxon>
        <taxon>Pseudomonadati</taxon>
        <taxon>Pseudomonadota</taxon>
        <taxon>Alphaproteobacteria</taxon>
        <taxon>Rhodobacterales</taxon>
        <taxon>Paracoccaceae</taxon>
        <taxon>Paracoccus</taxon>
    </lineage>
</organism>
<keyword evidence="3 9" id="KW-0032">Aminotransferase</keyword>
<proteinExistence type="inferred from homology"/>
<dbReference type="NCBIfam" id="NF004624">
    <property type="entry name" value="PRK05964.1"/>
    <property type="match status" value="1"/>
</dbReference>
<name>A0ABW4RBW3_9RHOB</name>
<evidence type="ECO:0000256" key="4">
    <source>
        <dbReference type="ARBA" id="ARBA00022679"/>
    </source>
</evidence>
<dbReference type="PANTHER" id="PTHR42684">
    <property type="entry name" value="ADENOSYLMETHIONINE-8-AMINO-7-OXONONANOATE AMINOTRANSFERASE"/>
    <property type="match status" value="1"/>
</dbReference>
<evidence type="ECO:0000256" key="9">
    <source>
        <dbReference type="HAMAP-Rule" id="MF_00834"/>
    </source>
</evidence>
<feature type="site" description="Participates in the substrate recognition with KAPA and in a stacking interaction with the adenine ring of SAM" evidence="9">
    <location>
        <position position="49"/>
    </location>
</feature>
<dbReference type="HAMAP" id="MF_00834">
    <property type="entry name" value="BioA"/>
    <property type="match status" value="1"/>
</dbReference>
<feature type="binding site" evidence="9">
    <location>
        <position position="332"/>
    </location>
    <ligand>
        <name>substrate</name>
    </ligand>
</feature>
<accession>A0ABW4RBW3</accession>
<dbReference type="InterPro" id="IPR015422">
    <property type="entry name" value="PyrdxlP-dep_Trfase_small"/>
</dbReference>
<evidence type="ECO:0000313" key="12">
    <source>
        <dbReference type="Proteomes" id="UP001597213"/>
    </source>
</evidence>
<evidence type="ECO:0000256" key="1">
    <source>
        <dbReference type="ARBA" id="ARBA00001933"/>
    </source>
</evidence>
<reference evidence="12" key="1">
    <citation type="journal article" date="2019" name="Int. J. Syst. Evol. Microbiol.">
        <title>The Global Catalogue of Microorganisms (GCM) 10K type strain sequencing project: providing services to taxonomists for standard genome sequencing and annotation.</title>
        <authorList>
            <consortium name="The Broad Institute Genomics Platform"/>
            <consortium name="The Broad Institute Genome Sequencing Center for Infectious Disease"/>
            <person name="Wu L."/>
            <person name="Ma J."/>
        </authorList>
    </citation>
    <scope>NUCLEOTIDE SEQUENCE [LARGE SCALE GENOMIC DNA]</scope>
    <source>
        <strain evidence="12">CCUG 56029</strain>
    </source>
</reference>
<comment type="similarity">
    <text evidence="9">Belongs to the class-III pyridoxal-phosphate-dependent aminotransferase family. BioA subfamily.</text>
</comment>
<feature type="binding site" evidence="9">
    <location>
        <position position="298"/>
    </location>
    <ligand>
        <name>substrate</name>
    </ligand>
</feature>
<comment type="catalytic activity">
    <reaction evidence="8 9">
        <text>(8S)-8-amino-7-oxononanoate + S-adenosyl-L-methionine = S-adenosyl-4-methylsulfanyl-2-oxobutanoate + (7R,8S)-7,8-diammoniononanoate</text>
        <dbReference type="Rhea" id="RHEA:16861"/>
        <dbReference type="ChEBI" id="CHEBI:16490"/>
        <dbReference type="ChEBI" id="CHEBI:59789"/>
        <dbReference type="ChEBI" id="CHEBI:149468"/>
        <dbReference type="ChEBI" id="CHEBI:149469"/>
        <dbReference type="EC" id="2.6.1.62"/>
    </reaction>
</comment>
<dbReference type="RefSeq" id="WP_379145310.1">
    <property type="nucleotide sequence ID" value="NZ_JBHUEN010000053.1"/>
</dbReference>
<keyword evidence="5 9" id="KW-0949">S-adenosyl-L-methionine</keyword>
<evidence type="ECO:0000256" key="6">
    <source>
        <dbReference type="ARBA" id="ARBA00022756"/>
    </source>
</evidence>
<gene>
    <name evidence="9" type="primary">bioA</name>
    <name evidence="11" type="ORF">ACFSCT_18660</name>
</gene>
<evidence type="ECO:0000256" key="5">
    <source>
        <dbReference type="ARBA" id="ARBA00022691"/>
    </source>
</evidence>
<evidence type="ECO:0000256" key="2">
    <source>
        <dbReference type="ARBA" id="ARBA00005063"/>
    </source>
</evidence>
<evidence type="ECO:0000256" key="7">
    <source>
        <dbReference type="ARBA" id="ARBA00022898"/>
    </source>
</evidence>
<dbReference type="Proteomes" id="UP001597213">
    <property type="component" value="Unassembled WGS sequence"/>
</dbReference>
<feature type="binding site" evidence="9">
    <location>
        <position position="84"/>
    </location>
    <ligand>
        <name>substrate</name>
    </ligand>
</feature>
<dbReference type="InterPro" id="IPR005814">
    <property type="entry name" value="Aminotrans_3"/>
</dbReference>
<comment type="caution">
    <text evidence="11">The sequence shown here is derived from an EMBL/GenBank/DDBJ whole genome shotgun (WGS) entry which is preliminary data.</text>
</comment>
<dbReference type="GO" id="GO:0004015">
    <property type="term" value="F:adenosylmethionine-8-amino-7-oxononanoate transaminase activity"/>
    <property type="evidence" value="ECO:0007669"/>
    <property type="project" value="UniProtKB-EC"/>
</dbReference>
<dbReference type="EC" id="2.6.1.62" evidence="9"/>
<sequence length="454" mass="48650">MTDGGNHHHHHDGCGCGADHGHQGESVIAAPKPAGDGWQTGESPVWRPFTQHATEPPAPVATHAEGAFITTGDGRRILDGISSWWVVTHGHRYAPIMQAIRDQSERLDQVIFANFTHEPAERLARALVEMAPEGLTRVFYSDSGSTAVEVGLKMALGYWHNRGAARHRIVVMEHSYHGDTIGTMSVGERGVFNAAYNPVLFDVGTIPFPTGDGQTTLDAFEALAAAGDVAALIVEPLVLGAGGMLMYGPDVLAGLRQICDRHGVLLIADEVMTGWGRTGSLWACDHAQISPDILCTSKGLTGGSVPLAATLASEPVFQAHYSTDRSRTFFHSSSFTANPIACAAGLANVEVWRTEPVAARIRDVVRMQAGHLDRLARDPRFENPRQCGTITAIDMKVGQAGYLADAGPRLRAHCLAQGVLLRPLGNTVYVLPPYCVSSADLDLAYDAIATFQPE</sequence>
<comment type="function">
    <text evidence="9">Catalyzes the transfer of the alpha-amino group from S-adenosyl-L-methionine (SAM) to 7-keto-8-aminopelargonic acid (KAPA) to form 7,8-diaminopelargonic acid (DAPA). It is the only aminotransferase known to utilize SAM as an amino donor.</text>
</comment>
<dbReference type="Pfam" id="PF00202">
    <property type="entry name" value="Aminotran_3"/>
    <property type="match status" value="1"/>
</dbReference>
<feature type="binding site" evidence="9">
    <location>
        <position position="176"/>
    </location>
    <ligand>
        <name>substrate</name>
    </ligand>
</feature>
<dbReference type="EMBL" id="JBHUEN010000053">
    <property type="protein sequence ID" value="MFD1883736.1"/>
    <property type="molecule type" value="Genomic_DNA"/>
</dbReference>
<feature type="binding site" evidence="9">
    <location>
        <position position="422"/>
    </location>
    <ligand>
        <name>substrate</name>
    </ligand>
</feature>
<dbReference type="Gene3D" id="3.90.1150.10">
    <property type="entry name" value="Aspartate Aminotransferase, domain 1"/>
    <property type="match status" value="1"/>
</dbReference>
<evidence type="ECO:0000313" key="11">
    <source>
        <dbReference type="EMBL" id="MFD1883736.1"/>
    </source>
</evidence>
<comment type="subunit">
    <text evidence="9">Homodimer.</text>
</comment>
<comment type="cofactor">
    <cofactor evidence="1 9">
        <name>pyridoxal 5'-phosphate</name>
        <dbReference type="ChEBI" id="CHEBI:597326"/>
    </cofactor>
</comment>
<dbReference type="NCBIfam" id="TIGR00508">
    <property type="entry name" value="bioA"/>
    <property type="match status" value="1"/>
</dbReference>
<dbReference type="CDD" id="cd00610">
    <property type="entry name" value="OAT_like"/>
    <property type="match status" value="1"/>
</dbReference>
<keyword evidence="12" id="KW-1185">Reference proteome</keyword>
<feature type="region of interest" description="Disordered" evidence="10">
    <location>
        <begin position="25"/>
        <end position="47"/>
    </location>
</feature>
<protein>
    <recommendedName>
        <fullName evidence="9">Adenosylmethionine-8-amino-7-oxononanoate aminotransferase</fullName>
        <ecNumber evidence="9">2.6.1.62</ecNumber>
    </recommendedName>
    <alternativeName>
        <fullName evidence="9">7,8-diamino-pelargonic acid aminotransferase</fullName>
        <shortName evidence="9">DAPA AT</shortName>
        <shortName evidence="9">DAPA aminotransferase</shortName>
    </alternativeName>
    <alternativeName>
        <fullName evidence="9">7,8-diaminononanoate synthase</fullName>
        <shortName evidence="9">DANS</shortName>
    </alternativeName>
    <alternativeName>
        <fullName evidence="9">Diaminopelargonic acid synthase</fullName>
    </alternativeName>
</protein>
<dbReference type="InterPro" id="IPR015424">
    <property type="entry name" value="PyrdxlP-dep_Trfase"/>
</dbReference>
<keyword evidence="7 9" id="KW-0663">Pyridoxal phosphate</keyword>
<keyword evidence="6 9" id="KW-0093">Biotin biosynthesis</keyword>
<evidence type="ECO:0000256" key="10">
    <source>
        <dbReference type="SAM" id="MobiDB-lite"/>
    </source>
</evidence>
<keyword evidence="9" id="KW-0963">Cytoplasm</keyword>
<comment type="pathway">
    <text evidence="2 9">Cofactor biosynthesis; biotin biosynthesis; 7,8-diaminononanoate from 8-amino-7-oxononanoate (SAM route): step 1/1.</text>
</comment>
<evidence type="ECO:0000256" key="3">
    <source>
        <dbReference type="ARBA" id="ARBA00022576"/>
    </source>
</evidence>
<comment type="subcellular location">
    <subcellularLocation>
        <location evidence="9">Cytoplasm</location>
    </subcellularLocation>
</comment>
<feature type="modified residue" description="N6-(pyridoxal phosphate)lysine" evidence="9">
    <location>
        <position position="298"/>
    </location>
</feature>
<dbReference type="SUPFAM" id="SSF53383">
    <property type="entry name" value="PLP-dependent transferases"/>
    <property type="match status" value="1"/>
</dbReference>
<dbReference type="InterPro" id="IPR005815">
    <property type="entry name" value="BioA"/>
</dbReference>
<feature type="binding site" evidence="9">
    <location>
        <position position="269"/>
    </location>
    <ligand>
        <name>pyridoxal 5'-phosphate</name>
        <dbReference type="ChEBI" id="CHEBI:597326"/>
    </ligand>
</feature>
<dbReference type="Gene3D" id="3.40.640.10">
    <property type="entry name" value="Type I PLP-dependent aspartate aminotransferase-like (Major domain)"/>
    <property type="match status" value="1"/>
</dbReference>